<evidence type="ECO:0000313" key="2">
    <source>
        <dbReference type="EMBL" id="KAK4435573.1"/>
    </source>
</evidence>
<feature type="transmembrane region" description="Helical" evidence="1">
    <location>
        <begin position="119"/>
        <end position="136"/>
    </location>
</feature>
<evidence type="ECO:0000256" key="1">
    <source>
        <dbReference type="SAM" id="Phobius"/>
    </source>
</evidence>
<gene>
    <name evidence="2" type="ORF">Salat_0720800</name>
</gene>
<accession>A0AAE2CV35</accession>
<proteinExistence type="predicted"/>
<keyword evidence="1" id="KW-0812">Transmembrane</keyword>
<keyword evidence="1" id="KW-1133">Transmembrane helix</keyword>
<reference evidence="2" key="1">
    <citation type="submission" date="2020-06" db="EMBL/GenBank/DDBJ databases">
        <authorList>
            <person name="Li T."/>
            <person name="Hu X."/>
            <person name="Zhang T."/>
            <person name="Song X."/>
            <person name="Zhang H."/>
            <person name="Dai N."/>
            <person name="Sheng W."/>
            <person name="Hou X."/>
            <person name="Wei L."/>
        </authorList>
    </citation>
    <scope>NUCLEOTIDE SEQUENCE</scope>
    <source>
        <strain evidence="2">3651</strain>
        <tissue evidence="2">Leaf</tissue>
    </source>
</reference>
<dbReference type="AlphaFoldDB" id="A0AAE2CV35"/>
<feature type="transmembrane region" description="Helical" evidence="1">
    <location>
        <begin position="81"/>
        <end position="107"/>
    </location>
</feature>
<sequence length="160" mass="17227">MSTDSLMQPSGMPKGPSPVVPLLLVVGLGLLLRGNSSTVSLNLPLVSEGENAVFTCFVFIPVLVLLAVYSTSHTIVLPLALILVTYTVTTMLLAPLMLILIIYLAGAYLASVKCNGEELGWGCLLVIGFFLLHWVLSEEGRQSGMLVLAIMIFLCYHCFP</sequence>
<keyword evidence="3" id="KW-1185">Reference proteome</keyword>
<organism evidence="2 3">
    <name type="scientific">Sesamum alatum</name>
    <dbReference type="NCBI Taxonomy" id="300844"/>
    <lineage>
        <taxon>Eukaryota</taxon>
        <taxon>Viridiplantae</taxon>
        <taxon>Streptophyta</taxon>
        <taxon>Embryophyta</taxon>
        <taxon>Tracheophyta</taxon>
        <taxon>Spermatophyta</taxon>
        <taxon>Magnoliopsida</taxon>
        <taxon>eudicotyledons</taxon>
        <taxon>Gunneridae</taxon>
        <taxon>Pentapetalae</taxon>
        <taxon>asterids</taxon>
        <taxon>lamiids</taxon>
        <taxon>Lamiales</taxon>
        <taxon>Pedaliaceae</taxon>
        <taxon>Sesamum</taxon>
    </lineage>
</organism>
<reference evidence="2" key="2">
    <citation type="journal article" date="2024" name="Plant">
        <title>Genomic evolution and insights into agronomic trait innovations of Sesamum species.</title>
        <authorList>
            <person name="Miao H."/>
            <person name="Wang L."/>
            <person name="Qu L."/>
            <person name="Liu H."/>
            <person name="Sun Y."/>
            <person name="Le M."/>
            <person name="Wang Q."/>
            <person name="Wei S."/>
            <person name="Zheng Y."/>
            <person name="Lin W."/>
            <person name="Duan Y."/>
            <person name="Cao H."/>
            <person name="Xiong S."/>
            <person name="Wang X."/>
            <person name="Wei L."/>
            <person name="Li C."/>
            <person name="Ma Q."/>
            <person name="Ju M."/>
            <person name="Zhao R."/>
            <person name="Li G."/>
            <person name="Mu C."/>
            <person name="Tian Q."/>
            <person name="Mei H."/>
            <person name="Zhang T."/>
            <person name="Gao T."/>
            <person name="Zhang H."/>
        </authorList>
    </citation>
    <scope>NUCLEOTIDE SEQUENCE</scope>
    <source>
        <strain evidence="2">3651</strain>
    </source>
</reference>
<feature type="transmembrane region" description="Helical" evidence="1">
    <location>
        <begin position="52"/>
        <end position="69"/>
    </location>
</feature>
<name>A0AAE2CV35_9LAMI</name>
<evidence type="ECO:0000313" key="3">
    <source>
        <dbReference type="Proteomes" id="UP001293254"/>
    </source>
</evidence>
<feature type="transmembrane region" description="Helical" evidence="1">
    <location>
        <begin position="143"/>
        <end position="159"/>
    </location>
</feature>
<protein>
    <submittedName>
        <fullName evidence="2">Uncharacterized protein</fullName>
    </submittedName>
</protein>
<dbReference type="Proteomes" id="UP001293254">
    <property type="component" value="Unassembled WGS sequence"/>
</dbReference>
<comment type="caution">
    <text evidence="2">The sequence shown here is derived from an EMBL/GenBank/DDBJ whole genome shotgun (WGS) entry which is preliminary data.</text>
</comment>
<dbReference type="EMBL" id="JACGWO010000002">
    <property type="protein sequence ID" value="KAK4435573.1"/>
    <property type="molecule type" value="Genomic_DNA"/>
</dbReference>
<keyword evidence="1" id="KW-0472">Membrane</keyword>